<comment type="caution">
    <text evidence="3">The sequence shown here is derived from an EMBL/GenBank/DDBJ whole genome shotgun (WGS) entry which is preliminary data.</text>
</comment>
<protein>
    <recommendedName>
        <fullName evidence="2">Mutator-like transposase domain-containing protein</fullName>
    </recommendedName>
</protein>
<accession>A0ABQ9HU46</accession>
<reference evidence="3 4" key="1">
    <citation type="submission" date="2023-02" db="EMBL/GenBank/DDBJ databases">
        <title>LHISI_Scaffold_Assembly.</title>
        <authorList>
            <person name="Stuart O.P."/>
            <person name="Cleave R."/>
            <person name="Magrath M.J.L."/>
            <person name="Mikheyev A.S."/>
        </authorList>
    </citation>
    <scope>NUCLEOTIDE SEQUENCE [LARGE SCALE GENOMIC DNA]</scope>
    <source>
        <strain evidence="3">Daus_M_001</strain>
        <tissue evidence="3">Leg muscle</tissue>
    </source>
</reference>
<proteinExistence type="predicted"/>
<sequence>MPSTAATQWSAGGDISDVWGEVLSPMPSNNDQRHKSQGHGSNAASTLCRHAARLTHSIAAGDCFATGTKTLRARAPFMHQACTSVRLMHGSSLPFVQNRVTEPNHDLPDPQLSKGVLLIVCMQCNSVQCPIKLAGDRWHGGQLPHPHSLVLGLGGHREHKRVVWCAPLPSVFSSLTAIVMQEAGREESNSALEVGEVDEDGVPAIAVVTDGAWSKRSYGTNFNALSGVARIIGAKTKKVLFIRTRNAYCSICKRASSKDETVKQHVSKKNWTKSSTAIEADIIVEGFRNSIEMHNLKYNKVIEYRFLSEPPVYSISLADLLKPGYLRAEHSPLPPRLPQEFEQCQRQCWSGTKEKATVCPEELQLSASYTVVIIAEEDEIVDDDRGHRWLSSCVSANTVPAAIMLPVDPKILPSLRITAGNAERQQNRTSLLRVTKWVGDAVEAEVLKKNGDLVKSWAKSASE</sequence>
<evidence type="ECO:0000259" key="2">
    <source>
        <dbReference type="Pfam" id="PF20700"/>
    </source>
</evidence>
<keyword evidence="4" id="KW-1185">Reference proteome</keyword>
<feature type="region of interest" description="Disordered" evidence="1">
    <location>
        <begin position="20"/>
        <end position="43"/>
    </location>
</feature>
<evidence type="ECO:0000313" key="3">
    <source>
        <dbReference type="EMBL" id="KAJ8887378.1"/>
    </source>
</evidence>
<evidence type="ECO:0000313" key="4">
    <source>
        <dbReference type="Proteomes" id="UP001159363"/>
    </source>
</evidence>
<feature type="domain" description="Mutator-like transposase" evidence="2">
    <location>
        <begin position="174"/>
        <end position="301"/>
    </location>
</feature>
<evidence type="ECO:0000256" key="1">
    <source>
        <dbReference type="SAM" id="MobiDB-lite"/>
    </source>
</evidence>
<name>A0ABQ9HU46_9NEOP</name>
<gene>
    <name evidence="3" type="ORF">PR048_013593</name>
</gene>
<dbReference type="Proteomes" id="UP001159363">
    <property type="component" value="Chromosome X"/>
</dbReference>
<dbReference type="EMBL" id="JARBHB010000004">
    <property type="protein sequence ID" value="KAJ8887378.1"/>
    <property type="molecule type" value="Genomic_DNA"/>
</dbReference>
<dbReference type="InterPro" id="IPR049012">
    <property type="entry name" value="Mutator_transp_dom"/>
</dbReference>
<dbReference type="Pfam" id="PF20700">
    <property type="entry name" value="Mutator"/>
    <property type="match status" value="1"/>
</dbReference>
<organism evidence="3 4">
    <name type="scientific">Dryococelus australis</name>
    <dbReference type="NCBI Taxonomy" id="614101"/>
    <lineage>
        <taxon>Eukaryota</taxon>
        <taxon>Metazoa</taxon>
        <taxon>Ecdysozoa</taxon>
        <taxon>Arthropoda</taxon>
        <taxon>Hexapoda</taxon>
        <taxon>Insecta</taxon>
        <taxon>Pterygota</taxon>
        <taxon>Neoptera</taxon>
        <taxon>Polyneoptera</taxon>
        <taxon>Phasmatodea</taxon>
        <taxon>Verophasmatodea</taxon>
        <taxon>Anareolatae</taxon>
        <taxon>Phasmatidae</taxon>
        <taxon>Eurycanthinae</taxon>
        <taxon>Dryococelus</taxon>
    </lineage>
</organism>